<dbReference type="Pfam" id="PF08386">
    <property type="entry name" value="Abhydrolase_4"/>
    <property type="match status" value="1"/>
</dbReference>
<evidence type="ECO:0000259" key="4">
    <source>
        <dbReference type="Pfam" id="PF08386"/>
    </source>
</evidence>
<reference evidence="6" key="1">
    <citation type="journal article" date="2019" name="Int. J. Syst. Evol. Microbiol.">
        <title>The Global Catalogue of Microorganisms (GCM) 10K type strain sequencing project: providing services to taxonomists for standard genome sequencing and annotation.</title>
        <authorList>
            <consortium name="The Broad Institute Genomics Platform"/>
            <consortium name="The Broad Institute Genome Sequencing Center for Infectious Disease"/>
            <person name="Wu L."/>
            <person name="Ma J."/>
        </authorList>
    </citation>
    <scope>NUCLEOTIDE SEQUENCE [LARGE SCALE GENOMIC DNA]</scope>
    <source>
        <strain evidence="6">JCM 10667</strain>
    </source>
</reference>
<comment type="caution">
    <text evidence="5">The sequence shown here is derived from an EMBL/GenBank/DDBJ whole genome shotgun (WGS) entry which is preliminary data.</text>
</comment>
<dbReference type="InterPro" id="IPR051601">
    <property type="entry name" value="Serine_prot/Carboxylest_S33"/>
</dbReference>
<gene>
    <name evidence="5" type="ORF">GCM10009546_10230</name>
</gene>
<comment type="similarity">
    <text evidence="1">Belongs to the peptidase S33 family.</text>
</comment>
<organism evidence="5 6">
    <name type="scientific">Actinomadura livida</name>
    <dbReference type="NCBI Taxonomy" id="79909"/>
    <lineage>
        <taxon>Bacteria</taxon>
        <taxon>Bacillati</taxon>
        <taxon>Actinomycetota</taxon>
        <taxon>Actinomycetes</taxon>
        <taxon>Streptosporangiales</taxon>
        <taxon>Thermomonosporaceae</taxon>
        <taxon>Actinomadura</taxon>
    </lineage>
</organism>
<evidence type="ECO:0000256" key="1">
    <source>
        <dbReference type="ARBA" id="ARBA00010088"/>
    </source>
</evidence>
<accession>A0ABP3NTG2</accession>
<proteinExistence type="inferred from homology"/>
<dbReference type="PANTHER" id="PTHR43248:SF29">
    <property type="entry name" value="TRIPEPTIDYL AMINOPEPTIDASE"/>
    <property type="match status" value="1"/>
</dbReference>
<evidence type="ECO:0000313" key="6">
    <source>
        <dbReference type="Proteomes" id="UP001501427"/>
    </source>
</evidence>
<feature type="domain" description="Peptidase S33 tripeptidyl aminopeptidase-like C-terminal" evidence="4">
    <location>
        <begin position="457"/>
        <end position="549"/>
    </location>
</feature>
<evidence type="ECO:0000256" key="2">
    <source>
        <dbReference type="ARBA" id="ARBA00022729"/>
    </source>
</evidence>
<protein>
    <submittedName>
        <fullName evidence="5">Alpha/beta hydrolase</fullName>
    </submittedName>
</protein>
<dbReference type="GO" id="GO:0016787">
    <property type="term" value="F:hydrolase activity"/>
    <property type="evidence" value="ECO:0007669"/>
    <property type="project" value="UniProtKB-KW"/>
</dbReference>
<dbReference type="PANTHER" id="PTHR43248">
    <property type="entry name" value="2-SUCCINYL-6-HYDROXY-2,4-CYCLOHEXADIENE-1-CARBOXYLATE SYNTHASE"/>
    <property type="match status" value="1"/>
</dbReference>
<dbReference type="Proteomes" id="UP001501427">
    <property type="component" value="Unassembled WGS sequence"/>
</dbReference>
<dbReference type="EMBL" id="BAAAHD010000006">
    <property type="protein sequence ID" value="GAA0550107.1"/>
    <property type="molecule type" value="Genomic_DNA"/>
</dbReference>
<keyword evidence="3 5" id="KW-0378">Hydrolase</keyword>
<name>A0ABP3NTG2_9ACTN</name>
<dbReference type="InterPro" id="IPR029058">
    <property type="entry name" value="AB_hydrolase_fold"/>
</dbReference>
<evidence type="ECO:0000313" key="5">
    <source>
        <dbReference type="EMBL" id="GAA0550107.1"/>
    </source>
</evidence>
<dbReference type="SUPFAM" id="SSF53474">
    <property type="entry name" value="alpha/beta-Hydrolases"/>
    <property type="match status" value="1"/>
</dbReference>
<keyword evidence="6" id="KW-1185">Reference proteome</keyword>
<sequence length="551" mass="59640">MCTSRRAGMEMIVRYRVSVGQYSRLYQDACPQPYRDGCPAELASSLMKSITARTCGRLTPVVALLALSAAVAPLAEADGVPPQRLNWKPCAQGPDDSAGKDLDRAGARCAELTVPLDHSRPGGRTIKLALSRLPATDRAHRIGTMVLNNGGPGEPTLGMPLQVRTAMKDVATRYDLVGLDPRFVGRSTPLDCGWPSGMFLRSAGPTRTRFDHQVAVQRDLAERCAQRHSDVLPYANTRDTARDIDLVRRVLGERRISFLGYSYGAYLGAVYTQMFPGRTDRVVLDSAGDPDKWGPRALQGTEDETERALRGWAAWAAERHGAYGLGATPTRVLATVNAIVTAAENHPLRIGPYEVDDQTVPYLLSIGPGDDRPAARAGFASIVQTLNEAAHRRPAEPGPELDGLLRFVLTSAGSSLASPTAAIACGDRAAPRDPDTYWNDIQRSRARHPLFGPLKNNIWPCAFWPNLPRERPTHIANPTPALIVSATGDPATTYEGSKAMHRAMTGSRLLTLRNTTAHGIYGEYGNACVDTKVNTYLTTGTLPPTNPTCQS</sequence>
<dbReference type="InterPro" id="IPR013595">
    <property type="entry name" value="Pept_S33_TAP-like_C"/>
</dbReference>
<evidence type="ECO:0000256" key="3">
    <source>
        <dbReference type="ARBA" id="ARBA00022801"/>
    </source>
</evidence>
<keyword evidence="2" id="KW-0732">Signal</keyword>
<dbReference type="Gene3D" id="3.40.50.1820">
    <property type="entry name" value="alpha/beta hydrolase"/>
    <property type="match status" value="1"/>
</dbReference>